<protein>
    <submittedName>
        <fullName evidence="1">Uncharacterized protein</fullName>
    </submittedName>
</protein>
<reference evidence="2" key="1">
    <citation type="submission" date="2016-11" db="EMBL/GenBank/DDBJ databases">
        <authorList>
            <person name="Jaros S."/>
            <person name="Januszkiewicz K."/>
            <person name="Wedrychowicz H."/>
        </authorList>
    </citation>
    <scope>NUCLEOTIDE SEQUENCE [LARGE SCALE GENOMIC DNA]</scope>
</reference>
<evidence type="ECO:0000313" key="1">
    <source>
        <dbReference type="EMBL" id="APD18662.1"/>
    </source>
</evidence>
<proteinExistence type="predicted"/>
<organism evidence="1 2">
    <name type="scientific">Streptomyces phage Mojorita</name>
    <dbReference type="NCBI Taxonomy" id="1920309"/>
    <lineage>
        <taxon>Viruses</taxon>
        <taxon>Duplodnaviria</taxon>
        <taxon>Heunggongvirae</taxon>
        <taxon>Uroviricota</taxon>
        <taxon>Caudoviricetes</taxon>
        <taxon>Picardvirus</taxon>
        <taxon>Picardvirus picard</taxon>
    </lineage>
</organism>
<accession>A0A1J0MCT8</accession>
<evidence type="ECO:0000313" key="2">
    <source>
        <dbReference type="Proteomes" id="UP000223242"/>
    </source>
</evidence>
<sequence>MAAIPQDILDRLRRLESEMREVRGRAQIRPAMDQILSGSVVVGEGGSLSVLDPSRGHTTFHIGEIFPEIKEFGTVIRRDDGSVAISVSRGPLADPAQSQTVRIKDAAGNEIFSGESVSGEGGIARPYIPLPIPMEESTSKWPSTTSGTFATVGRSNGIIQQPKARVYAQVTASGGATGQVRFLVNGSTVATGTAGQPLVATFSIPSYTYGMVAEFELQARVASGTGTAYAMTRYLYGWQS</sequence>
<gene>
    <name evidence="1" type="ORF">SEA_MOJORITA_20</name>
</gene>
<name>A0A1J0MCT8_9CAUD</name>
<dbReference type="EMBL" id="KY092482">
    <property type="protein sequence ID" value="APD18662.1"/>
    <property type="molecule type" value="Genomic_DNA"/>
</dbReference>
<dbReference type="Proteomes" id="UP000223242">
    <property type="component" value="Segment"/>
</dbReference>